<dbReference type="Proteomes" id="UP000006764">
    <property type="component" value="Chromosome"/>
</dbReference>
<name>A0A0B4XMS8_9GAMM</name>
<dbReference type="STRING" id="391936.S7S_06105"/>
<dbReference type="OrthoDB" id="9815414at2"/>
<dbReference type="HOGENOM" id="CLU_1068065_0_0_6"/>
<dbReference type="RefSeq" id="WP_008738021.1">
    <property type="nucleotide sequence ID" value="NZ_CP004387.1"/>
</dbReference>
<sequence>MKSSVILILFLPVIMMLSGGGAQADPLDVENLLPDFYSDPSLSASIGYFGDVAQVTVDKFSGKLVARAEDVVVPGNGGLDIILQRTYTSLDPGVIPEYSYLGAGWSMHYGQIRITDPDRMCSRLWSTTMSGNPVYVAGDGSTRALAFVTLPVSADLGAEYVSSRNDLVYCNQDGTFYMRSPDGRRYDFDAFSYEPDTAYPAVWYVTKVTDRNGNTLDISYVPTGTLGGMGMVMTQISAGDGRIVTFAYQGSSGDSVVPPL</sequence>
<feature type="chain" id="PRO_5002097318" evidence="1">
    <location>
        <begin position="25"/>
        <end position="260"/>
    </location>
</feature>
<dbReference type="AlphaFoldDB" id="A0A0B4XMS8"/>
<dbReference type="EMBL" id="CP004387">
    <property type="protein sequence ID" value="AJD47637.1"/>
    <property type="molecule type" value="Genomic_DNA"/>
</dbReference>
<organism evidence="2 3">
    <name type="scientific">Isoalcanivorax pacificus W11-5</name>
    <dbReference type="NCBI Taxonomy" id="391936"/>
    <lineage>
        <taxon>Bacteria</taxon>
        <taxon>Pseudomonadati</taxon>
        <taxon>Pseudomonadota</taxon>
        <taxon>Gammaproteobacteria</taxon>
        <taxon>Oceanospirillales</taxon>
        <taxon>Alcanivoracaceae</taxon>
        <taxon>Isoalcanivorax</taxon>
    </lineage>
</organism>
<gene>
    <name evidence="2" type="ORF">S7S_06105</name>
</gene>
<evidence type="ECO:0000256" key="1">
    <source>
        <dbReference type="SAM" id="SignalP"/>
    </source>
</evidence>
<proteinExistence type="predicted"/>
<accession>A0A0B4XMS8</accession>
<dbReference type="KEGG" id="apac:S7S_06105"/>
<keyword evidence="1" id="KW-0732">Signal</keyword>
<evidence type="ECO:0000313" key="3">
    <source>
        <dbReference type="Proteomes" id="UP000006764"/>
    </source>
</evidence>
<protein>
    <submittedName>
        <fullName evidence="2">YD repeat protein</fullName>
    </submittedName>
</protein>
<keyword evidence="3" id="KW-1185">Reference proteome</keyword>
<evidence type="ECO:0000313" key="2">
    <source>
        <dbReference type="EMBL" id="AJD47637.1"/>
    </source>
</evidence>
<reference evidence="2 3" key="1">
    <citation type="journal article" date="2012" name="J. Bacteriol.">
        <title>Genome sequence of an alkane-degrading bacterium, Alcanivorax pacificus type strain W11-5, isolated from deep sea sediment.</title>
        <authorList>
            <person name="Lai Q."/>
            <person name="Shao Z."/>
        </authorList>
    </citation>
    <scope>NUCLEOTIDE SEQUENCE [LARGE SCALE GENOMIC DNA]</scope>
    <source>
        <strain evidence="2 3">W11-5</strain>
    </source>
</reference>
<feature type="signal peptide" evidence="1">
    <location>
        <begin position="1"/>
        <end position="24"/>
    </location>
</feature>